<dbReference type="InterPro" id="IPR004046">
    <property type="entry name" value="GST_C"/>
</dbReference>
<evidence type="ECO:0000259" key="7">
    <source>
        <dbReference type="PROSITE" id="PS50404"/>
    </source>
</evidence>
<dbReference type="RefSeq" id="XP_038075313.1">
    <property type="nucleotide sequence ID" value="XM_038219385.1"/>
</dbReference>
<protein>
    <recommendedName>
        <fullName evidence="1">Elongation factor 1-gamma</fullName>
    </recommendedName>
</protein>
<organism evidence="9 10">
    <name type="scientific">Patiria miniata</name>
    <name type="common">Bat star</name>
    <name type="synonym">Asterina miniata</name>
    <dbReference type="NCBI Taxonomy" id="46514"/>
    <lineage>
        <taxon>Eukaryota</taxon>
        <taxon>Metazoa</taxon>
        <taxon>Echinodermata</taxon>
        <taxon>Eleutherozoa</taxon>
        <taxon>Asterozoa</taxon>
        <taxon>Asteroidea</taxon>
        <taxon>Valvatacea</taxon>
        <taxon>Valvatida</taxon>
        <taxon>Asterinidae</taxon>
        <taxon>Patiria</taxon>
    </lineage>
</organism>
<evidence type="ECO:0000256" key="1">
    <source>
        <dbReference type="ARBA" id="ARBA00022218"/>
    </source>
</evidence>
<dbReference type="Pfam" id="PF02798">
    <property type="entry name" value="GST_N"/>
    <property type="match status" value="1"/>
</dbReference>
<dbReference type="Gene3D" id="1.20.1050.10">
    <property type="match status" value="1"/>
</dbReference>
<dbReference type="SMART" id="SM01183">
    <property type="entry name" value="EF1G"/>
    <property type="match status" value="1"/>
</dbReference>
<keyword evidence="2 4" id="KW-0251">Elongation factor</keyword>
<dbReference type="OrthoDB" id="249703at2759"/>
<feature type="region of interest" description="Disordered" evidence="5">
    <location>
        <begin position="227"/>
        <end position="277"/>
    </location>
</feature>
<dbReference type="Pfam" id="PF00043">
    <property type="entry name" value="GST_C"/>
    <property type="match status" value="1"/>
</dbReference>
<feature type="domain" description="GST C-terminal" evidence="8">
    <location>
        <begin position="88"/>
        <end position="221"/>
    </location>
</feature>
<dbReference type="InterPro" id="IPR010987">
    <property type="entry name" value="Glutathione-S-Trfase_C-like"/>
</dbReference>
<dbReference type="FunFam" id="3.40.30.10:FF:000233">
    <property type="entry name" value="Elongation factor 1-gamma"/>
    <property type="match status" value="1"/>
</dbReference>
<evidence type="ECO:0000313" key="9">
    <source>
        <dbReference type="EnsemblMetazoa" id="XP_038075313.1"/>
    </source>
</evidence>
<accession>A0A914BGD1</accession>
<dbReference type="PROSITE" id="PS50040">
    <property type="entry name" value="EF1G_C"/>
    <property type="match status" value="1"/>
</dbReference>
<dbReference type="Gene3D" id="3.40.30.10">
    <property type="entry name" value="Glutaredoxin"/>
    <property type="match status" value="1"/>
</dbReference>
<name>A0A914BGD1_PATMI</name>
<dbReference type="GO" id="GO:0005737">
    <property type="term" value="C:cytoplasm"/>
    <property type="evidence" value="ECO:0007669"/>
    <property type="project" value="TreeGrafter"/>
</dbReference>
<dbReference type="AlphaFoldDB" id="A0A914BGD1"/>
<dbReference type="Proteomes" id="UP000887568">
    <property type="component" value="Unplaced"/>
</dbReference>
<feature type="domain" description="GST N-terminal" evidence="7">
    <location>
        <begin position="2"/>
        <end position="87"/>
    </location>
</feature>
<evidence type="ECO:0000256" key="3">
    <source>
        <dbReference type="ARBA" id="ARBA00022917"/>
    </source>
</evidence>
<dbReference type="GeneID" id="119743050"/>
<dbReference type="InterPro" id="IPR040079">
    <property type="entry name" value="Glutathione_S-Trfase"/>
</dbReference>
<evidence type="ECO:0000259" key="8">
    <source>
        <dbReference type="PROSITE" id="PS50405"/>
    </source>
</evidence>
<keyword evidence="3 4" id="KW-0648">Protein biosynthesis</keyword>
<dbReference type="InterPro" id="IPR004045">
    <property type="entry name" value="Glutathione_S-Trfase_N"/>
</dbReference>
<evidence type="ECO:0000256" key="4">
    <source>
        <dbReference type="PROSITE-ProRule" id="PRU00519"/>
    </source>
</evidence>
<dbReference type="PROSITE" id="PS50404">
    <property type="entry name" value="GST_NTER"/>
    <property type="match status" value="1"/>
</dbReference>
<dbReference type="InterPro" id="IPR036433">
    <property type="entry name" value="EF1B_G_C_sf"/>
</dbReference>
<reference evidence="9" key="1">
    <citation type="submission" date="2022-11" db="UniProtKB">
        <authorList>
            <consortium name="EnsemblMetazoa"/>
        </authorList>
    </citation>
    <scope>IDENTIFICATION</scope>
</reference>
<dbReference type="CTD" id="1937"/>
<dbReference type="GO" id="GO:0005634">
    <property type="term" value="C:nucleus"/>
    <property type="evidence" value="ECO:0007669"/>
    <property type="project" value="TreeGrafter"/>
</dbReference>
<evidence type="ECO:0000313" key="10">
    <source>
        <dbReference type="Proteomes" id="UP000887568"/>
    </source>
</evidence>
<dbReference type="SFLD" id="SFLDG00358">
    <property type="entry name" value="Main_(cytGST)"/>
    <property type="match status" value="1"/>
</dbReference>
<dbReference type="PROSITE" id="PS50405">
    <property type="entry name" value="GST_CTER"/>
    <property type="match status" value="1"/>
</dbReference>
<dbReference type="Pfam" id="PF00647">
    <property type="entry name" value="EF1G"/>
    <property type="match status" value="1"/>
</dbReference>
<evidence type="ECO:0000256" key="5">
    <source>
        <dbReference type="SAM" id="MobiDB-lite"/>
    </source>
</evidence>
<feature type="domain" description="EF-1-gamma C-terminal" evidence="6">
    <location>
        <begin position="268"/>
        <end position="427"/>
    </location>
</feature>
<dbReference type="FunFam" id="3.30.70.1010:FF:000001">
    <property type="entry name" value="Elongation factor 1-gamma 1"/>
    <property type="match status" value="1"/>
</dbReference>
<dbReference type="SUPFAM" id="SSF47616">
    <property type="entry name" value="GST C-terminal domain-like"/>
    <property type="match status" value="1"/>
</dbReference>
<dbReference type="InterPro" id="IPR036282">
    <property type="entry name" value="Glutathione-S-Trfase_C_sf"/>
</dbReference>
<keyword evidence="10" id="KW-1185">Reference proteome</keyword>
<dbReference type="PANTHER" id="PTHR43986:SF1">
    <property type="entry name" value="ELONGATION FACTOR 1-GAMMA"/>
    <property type="match status" value="1"/>
</dbReference>
<dbReference type="SUPFAM" id="SSF52833">
    <property type="entry name" value="Thioredoxin-like"/>
    <property type="match status" value="1"/>
</dbReference>
<proteinExistence type="predicted"/>
<dbReference type="OMA" id="TQYFSWT"/>
<dbReference type="InterPro" id="IPR050802">
    <property type="entry name" value="EF-GSTs"/>
</dbReference>
<dbReference type="SFLD" id="SFLDS00019">
    <property type="entry name" value="Glutathione_Transferase_(cytos"/>
    <property type="match status" value="1"/>
</dbReference>
<dbReference type="PANTHER" id="PTHR43986">
    <property type="entry name" value="ELONGATION FACTOR 1-GAMMA"/>
    <property type="match status" value="1"/>
</dbReference>
<dbReference type="Gene3D" id="3.30.70.1010">
    <property type="entry name" value="Translation elongation factor EF1B, gamma chain, conserved domain"/>
    <property type="match status" value="1"/>
</dbReference>
<dbReference type="SUPFAM" id="SSF89942">
    <property type="entry name" value="eEF1-gamma domain"/>
    <property type="match status" value="1"/>
</dbReference>
<dbReference type="CDD" id="cd03181">
    <property type="entry name" value="GST_C_EF1Bgamma_like"/>
    <property type="match status" value="1"/>
</dbReference>
<dbReference type="GO" id="GO:0003746">
    <property type="term" value="F:translation elongation factor activity"/>
    <property type="evidence" value="ECO:0007669"/>
    <property type="project" value="UniProtKB-UniRule"/>
</dbReference>
<dbReference type="CDD" id="cd03044">
    <property type="entry name" value="GST_N_EF1Bgamma"/>
    <property type="match status" value="1"/>
</dbReference>
<evidence type="ECO:0000259" key="6">
    <source>
        <dbReference type="PROSITE" id="PS50040"/>
    </source>
</evidence>
<evidence type="ECO:0000256" key="2">
    <source>
        <dbReference type="ARBA" id="ARBA00022768"/>
    </source>
</evidence>
<dbReference type="InterPro" id="IPR001662">
    <property type="entry name" value="EF1B_G_C"/>
</dbReference>
<dbReference type="InterPro" id="IPR036249">
    <property type="entry name" value="Thioredoxin-like_sf"/>
</dbReference>
<feature type="compositionally biased region" description="Basic and acidic residues" evidence="5">
    <location>
        <begin position="227"/>
        <end position="255"/>
    </location>
</feature>
<dbReference type="FunFam" id="1.20.1050.10:FF:000006">
    <property type="entry name" value="Elongation factor 1 gamma"/>
    <property type="match status" value="1"/>
</dbReference>
<sequence>MAAGKLYTYPDNFRAFKILIAAQYSGAKISLVQDPPGFKFGETNKSPEFLSKFPLGKVPAFEGNDGVCLSESNAIANYVANSQLRGEDVLSQSQVQMFVNFADSEILPAACNWVFPTLGIMQYNKANTERAKEDVKKALGFLNDTLKTKTFLVGERVTLADISVACSLLLLYKNVLEPQFRAPFTNVNRWFTTLVNQPQAKAVLGEVQLCVKMAQFDAKKFAELSGKKDKKKDEKKESKKESKKAEAKAAKPVKDSEEDEQPPAPKEKKDPFADLPPPTMDMDAFKRCYSNNDSLTVSLPYFWEKFDKENYSIWFSEYLFPHQLKLTFMSCNLVGGMFQRLDKMRKHSFASVIIFGEDYKSTISGLWFWRGQNLIFERCEDWNVDYESYKWTKLDPDDPKTKNMVKEYFTCEGDFDGKTIAESKIYK</sequence>
<dbReference type="EnsemblMetazoa" id="XM_038219385.1">
    <property type="protein sequence ID" value="XP_038075313.1"/>
    <property type="gene ID" value="LOC119743050"/>
</dbReference>